<sequence length="269" mass="29745">MIRQTREGVWRLILYVFFDQFFSIQCLLRLIRMMKGITKRVGTLVLSWALAVVGICAQTVDDICAQNVHQLGGMAAAAKIKSLQLQQVVVAQGGEMPVTTLLVPGVAFYQRVKSPLGTMMVCAYRDKGWTFNSAPTPQTEPMSADMIESYIIGSKFLGPLFDYYVNRKESDVVSLTLIGEKDLDGEACFELEASYRSGYKILVCMSRKDGLIRQTSSPAGVIRYEDYRNVGGVMVPFMVLSSNAQGLILTRVTSAQVNVDLEGKILAMP</sequence>
<evidence type="ECO:0000313" key="3">
    <source>
        <dbReference type="Proteomes" id="UP000027442"/>
    </source>
</evidence>
<organism evidence="2 3">
    <name type="scientific">Hoylesella loescheii DSM 19665 = JCM 12249 = ATCC 15930</name>
    <dbReference type="NCBI Taxonomy" id="1122985"/>
    <lineage>
        <taxon>Bacteria</taxon>
        <taxon>Pseudomonadati</taxon>
        <taxon>Bacteroidota</taxon>
        <taxon>Bacteroidia</taxon>
        <taxon>Bacteroidales</taxon>
        <taxon>Prevotellaceae</taxon>
        <taxon>Hoylesella</taxon>
    </lineage>
</organism>
<gene>
    <name evidence="2" type="ORF">HMPREF1991_01895</name>
</gene>
<keyword evidence="3" id="KW-1185">Reference proteome</keyword>
<accession>A0A069QJ12</accession>
<comment type="caution">
    <text evidence="2">The sequence shown here is derived from an EMBL/GenBank/DDBJ whole genome shotgun (WGS) entry which is preliminary data.</text>
</comment>
<keyword evidence="1" id="KW-0812">Transmembrane</keyword>
<keyword evidence="1" id="KW-0472">Membrane</keyword>
<dbReference type="AlphaFoldDB" id="A0A069QJ12"/>
<dbReference type="EMBL" id="JNGW01000079">
    <property type="protein sequence ID" value="KDR52049.1"/>
    <property type="molecule type" value="Genomic_DNA"/>
</dbReference>
<reference evidence="2 3" key="1">
    <citation type="submission" date="2013-08" db="EMBL/GenBank/DDBJ databases">
        <authorList>
            <person name="Weinstock G."/>
            <person name="Sodergren E."/>
            <person name="Wylie T."/>
            <person name="Fulton L."/>
            <person name="Fulton R."/>
            <person name="Fronick C."/>
            <person name="O'Laughlin M."/>
            <person name="Godfrey J."/>
            <person name="Miner T."/>
            <person name="Herter B."/>
            <person name="Appelbaum E."/>
            <person name="Cordes M."/>
            <person name="Lek S."/>
            <person name="Wollam A."/>
            <person name="Pepin K.H."/>
            <person name="Palsikar V.B."/>
            <person name="Mitreva M."/>
            <person name="Wilson R.K."/>
        </authorList>
    </citation>
    <scope>NUCLEOTIDE SEQUENCE [LARGE SCALE GENOMIC DNA]</scope>
    <source>
        <strain evidence="2 3">ATCC 15930</strain>
    </source>
</reference>
<dbReference type="PATRIC" id="fig|1122985.7.peg.1967"/>
<proteinExistence type="predicted"/>
<evidence type="ECO:0000256" key="1">
    <source>
        <dbReference type="SAM" id="Phobius"/>
    </source>
</evidence>
<dbReference type="Proteomes" id="UP000027442">
    <property type="component" value="Unassembled WGS sequence"/>
</dbReference>
<dbReference type="HOGENOM" id="CLU_1169841_0_0_10"/>
<name>A0A069QJ12_HOYLO</name>
<feature type="transmembrane region" description="Helical" evidence="1">
    <location>
        <begin position="12"/>
        <end position="31"/>
    </location>
</feature>
<protein>
    <recommendedName>
        <fullName evidence="4">Outer membrane lipoprotein-sorting protein</fullName>
    </recommendedName>
</protein>
<keyword evidence="1" id="KW-1133">Transmembrane helix</keyword>
<evidence type="ECO:0000313" key="2">
    <source>
        <dbReference type="EMBL" id="KDR52049.1"/>
    </source>
</evidence>
<evidence type="ECO:0008006" key="4">
    <source>
        <dbReference type="Google" id="ProtNLM"/>
    </source>
</evidence>